<protein>
    <submittedName>
        <fullName evidence="7">Flippase GtrA</fullName>
    </submittedName>
</protein>
<proteinExistence type="predicted"/>
<name>A0ABV2H4V0_9HYPH</name>
<organism evidence="7 8">
    <name type="scientific">Pseudorhizobium tarimense</name>
    <dbReference type="NCBI Taxonomy" id="1079109"/>
    <lineage>
        <taxon>Bacteria</taxon>
        <taxon>Pseudomonadati</taxon>
        <taxon>Pseudomonadota</taxon>
        <taxon>Alphaproteobacteria</taxon>
        <taxon>Hyphomicrobiales</taxon>
        <taxon>Rhizobiaceae</taxon>
        <taxon>Rhizobium/Agrobacterium group</taxon>
        <taxon>Pseudorhizobium</taxon>
    </lineage>
</organism>
<dbReference type="Pfam" id="PF04138">
    <property type="entry name" value="GtrA_DPMS_TM"/>
    <property type="match status" value="1"/>
</dbReference>
<comment type="caution">
    <text evidence="7">The sequence shown here is derived from an EMBL/GenBank/DDBJ whole genome shotgun (WGS) entry which is preliminary data.</text>
</comment>
<evidence type="ECO:0000313" key="8">
    <source>
        <dbReference type="Proteomes" id="UP001549031"/>
    </source>
</evidence>
<feature type="transmembrane region" description="Helical" evidence="5">
    <location>
        <begin position="116"/>
        <end position="136"/>
    </location>
</feature>
<dbReference type="EMBL" id="JBEPLJ010000006">
    <property type="protein sequence ID" value="MET3585584.1"/>
    <property type="molecule type" value="Genomic_DNA"/>
</dbReference>
<feature type="transmembrane region" description="Helical" evidence="5">
    <location>
        <begin position="20"/>
        <end position="37"/>
    </location>
</feature>
<evidence type="ECO:0000256" key="5">
    <source>
        <dbReference type="SAM" id="Phobius"/>
    </source>
</evidence>
<accession>A0ABV2H4V0</accession>
<evidence type="ECO:0000256" key="3">
    <source>
        <dbReference type="ARBA" id="ARBA00022989"/>
    </source>
</evidence>
<evidence type="ECO:0000256" key="4">
    <source>
        <dbReference type="ARBA" id="ARBA00023136"/>
    </source>
</evidence>
<evidence type="ECO:0000256" key="2">
    <source>
        <dbReference type="ARBA" id="ARBA00022692"/>
    </source>
</evidence>
<keyword evidence="8" id="KW-1185">Reference proteome</keyword>
<gene>
    <name evidence="7" type="ORF">ABID21_001693</name>
</gene>
<reference evidence="7 8" key="1">
    <citation type="submission" date="2024-06" db="EMBL/GenBank/DDBJ databases">
        <title>Genomic Encyclopedia of Type Strains, Phase IV (KMG-IV): sequencing the most valuable type-strain genomes for metagenomic binning, comparative biology and taxonomic classification.</title>
        <authorList>
            <person name="Goeker M."/>
        </authorList>
    </citation>
    <scope>NUCLEOTIDE SEQUENCE [LARGE SCALE GENOMIC DNA]</scope>
    <source>
        <strain evidence="7 8">DSM 105042</strain>
    </source>
</reference>
<evidence type="ECO:0000259" key="6">
    <source>
        <dbReference type="Pfam" id="PF04138"/>
    </source>
</evidence>
<evidence type="ECO:0000313" key="7">
    <source>
        <dbReference type="EMBL" id="MET3585584.1"/>
    </source>
</evidence>
<evidence type="ECO:0000256" key="1">
    <source>
        <dbReference type="ARBA" id="ARBA00004141"/>
    </source>
</evidence>
<dbReference type="Proteomes" id="UP001549031">
    <property type="component" value="Unassembled WGS sequence"/>
</dbReference>
<feature type="domain" description="GtrA/DPMS transmembrane" evidence="6">
    <location>
        <begin position="21"/>
        <end position="142"/>
    </location>
</feature>
<dbReference type="RefSeq" id="WP_247243539.1">
    <property type="nucleotide sequence ID" value="NZ_JALJRA010000006.1"/>
</dbReference>
<keyword evidence="3 5" id="KW-1133">Transmembrane helix</keyword>
<keyword evidence="4 5" id="KW-0472">Membrane</keyword>
<dbReference type="InterPro" id="IPR007267">
    <property type="entry name" value="GtrA_DPMS_TM"/>
</dbReference>
<sequence>MEKLLQAASPTEWRRISVAVRYVGFAFIATAVNFLAQEMTIRVFPGYPLMLSILVGTLAGFAVKYVLDKKWIFFDDYTSHSSEAKKIVLYGLFSVLTTAIFWGFEITFWALWGTNLAKYVGGALGLAIGYVSKYALDRRFVFRAEGA</sequence>
<dbReference type="NCBIfam" id="NF037976">
    <property type="entry name" value="gtrA_1"/>
    <property type="match status" value="1"/>
</dbReference>
<comment type="subcellular location">
    <subcellularLocation>
        <location evidence="1">Membrane</location>
        <topology evidence="1">Multi-pass membrane protein</topology>
    </subcellularLocation>
</comment>
<keyword evidence="2 5" id="KW-0812">Transmembrane</keyword>
<feature type="transmembrane region" description="Helical" evidence="5">
    <location>
        <begin position="49"/>
        <end position="67"/>
    </location>
</feature>
<feature type="transmembrane region" description="Helical" evidence="5">
    <location>
        <begin position="87"/>
        <end position="110"/>
    </location>
</feature>